<evidence type="ECO:0000256" key="1">
    <source>
        <dbReference type="SAM" id="MobiDB-lite"/>
    </source>
</evidence>
<evidence type="ECO:0000313" key="2">
    <source>
        <dbReference type="EMBL" id="QDY52283.1"/>
    </source>
</evidence>
<organism evidence="2">
    <name type="scientific">Mimiviridae sp. ChoanoV1</name>
    <dbReference type="NCBI Taxonomy" id="2596887"/>
    <lineage>
        <taxon>Viruses</taxon>
        <taxon>Varidnaviria</taxon>
        <taxon>Bamfordvirae</taxon>
        <taxon>Nucleocytoviricota</taxon>
        <taxon>Megaviricetes</taxon>
        <taxon>Imitervirales</taxon>
        <taxon>Schizomimiviridae</taxon>
    </lineage>
</organism>
<sequence length="1387" mass="159684">MTKKKLNYRNSKKISKKNIQTGGMGDNLLRHIKNELMAKKITKESSPDETLKNIIGDSIKTSVSSDAWENWDEHNKGILCADITLDFNAKDSTIREVLSLVSSDTKSKVVFNLNCIDVGQKKDFDKRLEKNPLGKQNNNYNNEGKLIIHKTPFSTEIPTPEKKINMIDIKTNEVLPFNIKKLLELIPAYLKEKDHFRIPGSANRYNMLLIRIISENNLTELLELERFIKYKHQFYKKDEKNYNDKPLELQEMKDTLKNRPRDIFSCVRSYFRDNLNQKIFFKEIYLIGKKDKATEKYIIDDENIIKKFLTLPSINLYTFFIIAKMLNLMTRKNLLLNNNTNPQFDTFAQTMGWAQTLQNVPQDAAKTNKANDFFMYIVNKYKFFLNDARIKVKIRQELQEYSDSIDSLTNTDYKFGKNDIIKALSPILINDDVNFLSDTSEINLKILENANLIVDNLSSKTNLSQYAKDTLQIIKEVLTYKMVEFTKSIINAQMPTLIASLLKAIIVLSKESNRNLEGLEKLNNNESVADKLFEEFNLETYERLKDDMDYPVIRTDSGFDTEPEPEVEDLSGKGLYGKVAAFVGDGQPRATTHVTAEDTYEEYTMGGAPEYDTLGPKESAETAADWKFKQTQSLEQKSWYNKDGTEEKSISFLNDTNISQGRFIVRGTNHKDAILAIDIKSKETIKCMIKAEFNPVLNEWECYIYSKIESHKNNKIKMSNIIDLIQYYLDNKIKFLGEKNVFLIDENDQILAKILRVSDIDRWSESGIETGNIQDRVNNIIDFIEKGENDTEPEPELIKEKYKFLKSIILKSITEGEFNEEQIMESIKSYFTAESGGAPKNTDSEDMPIYDESSTEFRQIMDKIQNYDKARPNIKKPFIDAYEKKKGMLGLYFVTKDKTRRSNDYGYYKIYVRYQGNLYFINIKYLNEPGNRGYAYLGNARQKITDLLEYIKDEKTINFFNGCLPYNFKKLIDPKAMNPVTKGIPITETYEIQMMKKSFLEGLTGGYVQKGGVKEDMLSIKNIETLSTKDSDYFKQFIEIDNSKFMTSPPEMLKVEAYLKNLFANILKEIIKNHPTVPTAGHPNTNPIDVHLTANPMYSNPEYAEVAGTDVVYAEVAPASAGTGVRAGTGRPLPQPPAGDEVETSQESILNDEDIKINDVIFKNLDISQDNNIITKIKSQPIQEYINRLVAKLLERLNIKFIISNFSTAGNFSTLINKCKILLIKISTEEVHGFIISENIPINVDKYFTIDDTKNIVTYKYTVTNKDVFNEDVSNEKREETIDDGRTGLVYTVYKDISKKNTIEICNSFKEIISTFPNLDATSMVGGYKSKKNIKRNKLKSKKNIRNKLRSKKNLKNKKNIRNKLISKKNLRNKKTSKNKKTKSKKY</sequence>
<proteinExistence type="predicted"/>
<name>A0A5B8HWT4_9VIRU</name>
<protein>
    <submittedName>
        <fullName evidence="2">Uncharacterized protein</fullName>
    </submittedName>
</protein>
<feature type="region of interest" description="Disordered" evidence="1">
    <location>
        <begin position="1367"/>
        <end position="1387"/>
    </location>
</feature>
<dbReference type="EMBL" id="MK250089">
    <property type="protein sequence ID" value="QDY52283.1"/>
    <property type="molecule type" value="Genomic_DNA"/>
</dbReference>
<accession>A0A5B8HWT4</accession>
<dbReference type="InterPro" id="IPR036860">
    <property type="entry name" value="SH2_dom_sf"/>
</dbReference>
<dbReference type="Gene3D" id="3.30.505.10">
    <property type="entry name" value="SH2 domain"/>
    <property type="match status" value="1"/>
</dbReference>
<reference evidence="2" key="1">
    <citation type="submission" date="2018-11" db="EMBL/GenBank/DDBJ databases">
        <title>A distinct lineage of giant viruses engineers rhodopsin photosystems in predatory marine eukaryotes.</title>
        <authorList>
            <person name="Needham D.M."/>
            <person name="Yoshizawa S."/>
            <person name="Hosaka T."/>
            <person name="Poirier C."/>
            <person name="Choi C.-J."/>
            <person name="Hehenberger E."/>
            <person name="Irwin N.A.T."/>
            <person name="Wilken S."/>
            <person name="Yung C.-M."/>
            <person name="Bachy C."/>
            <person name="Kurihara R."/>
            <person name="Nakajima Y."/>
            <person name="Kojima K."/>
            <person name="Kimura-Someya T."/>
            <person name="Leonard G."/>
            <person name="Malmstrom R.R."/>
            <person name="Mende D."/>
            <person name="Olson D.K."/>
            <person name="Sudo Y."/>
            <person name="Sudek S."/>
            <person name="Richards T.A."/>
            <person name="DeLong E.F."/>
            <person name="Keeling P.J."/>
            <person name="Santoro A.E."/>
            <person name="Shirouzu M."/>
            <person name="Iwasaki W."/>
            <person name="Worden A.Z."/>
        </authorList>
    </citation>
    <scope>NUCLEOTIDE SEQUENCE</scope>
</reference>
<gene>
    <name evidence="2" type="ORF">5_80</name>
</gene>